<dbReference type="EMBL" id="CP045529">
    <property type="protein sequence ID" value="QFU97258.1"/>
    <property type="molecule type" value="Genomic_DNA"/>
</dbReference>
<evidence type="ECO:0000256" key="2">
    <source>
        <dbReference type="ARBA" id="ARBA00005989"/>
    </source>
</evidence>
<dbReference type="InterPro" id="IPR034981">
    <property type="entry name" value="Imelysin-like_EfeO/Algp7"/>
</dbReference>
<reference evidence="6 7" key="1">
    <citation type="submission" date="2019-10" db="EMBL/GenBank/DDBJ databases">
        <title>Genome sequence of Luteimicrobium xylanilyticum HY-24.</title>
        <authorList>
            <person name="Kim D.Y."/>
            <person name="Park H.-Y."/>
        </authorList>
    </citation>
    <scope>NUCLEOTIDE SEQUENCE [LARGE SCALE GENOMIC DNA]</scope>
    <source>
        <strain evidence="6 7">HY-24</strain>
    </source>
</reference>
<keyword evidence="3" id="KW-0732">Signal</keyword>
<evidence type="ECO:0000313" key="6">
    <source>
        <dbReference type="EMBL" id="QFU97258.1"/>
    </source>
</evidence>
<dbReference type="InterPro" id="IPR038352">
    <property type="entry name" value="Imelysin_sf"/>
</dbReference>
<dbReference type="PANTHER" id="PTHR39192:SF1">
    <property type="entry name" value="IRON UPTAKE SYSTEM COMPONENT EFEO"/>
    <property type="match status" value="1"/>
</dbReference>
<dbReference type="KEGG" id="lxl:KDY119_00752"/>
<organism evidence="6 7">
    <name type="scientific">Luteimicrobium xylanilyticum</name>
    <dbReference type="NCBI Taxonomy" id="1133546"/>
    <lineage>
        <taxon>Bacteria</taxon>
        <taxon>Bacillati</taxon>
        <taxon>Actinomycetota</taxon>
        <taxon>Actinomycetes</taxon>
        <taxon>Micrococcales</taxon>
        <taxon>Luteimicrobium</taxon>
    </lineage>
</organism>
<proteinExistence type="inferred from homology"/>
<evidence type="ECO:0000256" key="3">
    <source>
        <dbReference type="ARBA" id="ARBA00022729"/>
    </source>
</evidence>
<feature type="region of interest" description="Disordered" evidence="4">
    <location>
        <begin position="1"/>
        <end position="20"/>
    </location>
</feature>
<evidence type="ECO:0000256" key="1">
    <source>
        <dbReference type="ARBA" id="ARBA00004196"/>
    </source>
</evidence>
<evidence type="ECO:0000259" key="5">
    <source>
        <dbReference type="Pfam" id="PF09375"/>
    </source>
</evidence>
<gene>
    <name evidence="6" type="ORF">KDY119_00752</name>
</gene>
<keyword evidence="7" id="KW-1185">Reference proteome</keyword>
<dbReference type="OrthoDB" id="7260758at2"/>
<dbReference type="Proteomes" id="UP000326702">
    <property type="component" value="Chromosome"/>
</dbReference>
<feature type="domain" description="Imelysin-like" evidence="5">
    <location>
        <begin position="177"/>
        <end position="405"/>
    </location>
</feature>
<feature type="compositionally biased region" description="Pro residues" evidence="4">
    <location>
        <begin position="1"/>
        <end position="11"/>
    </location>
</feature>
<dbReference type="Pfam" id="PF09375">
    <property type="entry name" value="Peptidase_M75"/>
    <property type="match status" value="1"/>
</dbReference>
<comment type="subcellular location">
    <subcellularLocation>
        <location evidence="1">Cell envelope</location>
    </subcellularLocation>
</comment>
<name>A0A5P9Q755_9MICO</name>
<protein>
    <submittedName>
        <fullName evidence="6">Iron uptake system component EfeO</fullName>
    </submittedName>
</protein>
<dbReference type="InterPro" id="IPR050894">
    <property type="entry name" value="EfeM/EfeO_iron_uptake"/>
</dbReference>
<dbReference type="InterPro" id="IPR018976">
    <property type="entry name" value="Imelysin-like"/>
</dbReference>
<dbReference type="PANTHER" id="PTHR39192">
    <property type="entry name" value="IRON UPTAKE SYSTEM COMPONENT EFEO"/>
    <property type="match status" value="1"/>
</dbReference>
<dbReference type="Gene3D" id="1.20.1420.20">
    <property type="entry name" value="M75 peptidase, HXXE motif"/>
    <property type="match status" value="1"/>
</dbReference>
<comment type="similarity">
    <text evidence="2">Belongs to the EfeM/EfeO family.</text>
</comment>
<dbReference type="GO" id="GO:0030313">
    <property type="term" value="C:cell envelope"/>
    <property type="evidence" value="ECO:0007669"/>
    <property type="project" value="UniProtKB-SubCell"/>
</dbReference>
<accession>A0A5P9Q755</accession>
<dbReference type="RefSeq" id="WP_153021956.1">
    <property type="nucleotide sequence ID" value="NZ_BAABIH010000001.1"/>
</dbReference>
<dbReference type="CDD" id="cd14656">
    <property type="entry name" value="Imelysin-like_EfeO"/>
    <property type="match status" value="1"/>
</dbReference>
<evidence type="ECO:0000313" key="7">
    <source>
        <dbReference type="Proteomes" id="UP000326702"/>
    </source>
</evidence>
<evidence type="ECO:0000256" key="4">
    <source>
        <dbReference type="SAM" id="MobiDB-lite"/>
    </source>
</evidence>
<sequence length="419" mass="43235">MPPARTGPTRPPATARRSARRRTAGVAVALVLVALGLGGCTGSGAARAGVTADAATHLSVHVSAGQSDCGAGWHGGAAGTWRLDATNTSTGGMDVVVADAAAGMTKAREYLELESIGAGGAASGEVTLAPGSYRIVCVQADEEPVLGPVFHVTGTLPAGATATPGIVPITQADLVPAVKTYEVWVAAHLGTLARQVRTLDDDVARGDLAAARRDWLTAHSTYGTLGGAYDAFGDLGDAIDGLPTTGTTALADHDLTGFRRIEALLWAGRSASAVRPVTRALVADVASLRVAFRTAQVDPIDLGIRAHEILEDAVQVQLSGVADGASGTTLAEIRAGVAGTRAPLDALRPLLKARGVDLTDVDDALDRLERTLRGYDQDGRWTPRTDLTTTQRERLDAEVDTCVERLATVAALADPRRAL</sequence>
<dbReference type="AlphaFoldDB" id="A0A5P9Q755"/>